<dbReference type="SUPFAM" id="SSF69287">
    <property type="entry name" value="Urease metallochaperone UreE, N-terminal domain"/>
    <property type="match status" value="1"/>
</dbReference>
<dbReference type="InterPro" id="IPR012406">
    <property type="entry name" value="UreE"/>
</dbReference>
<evidence type="ECO:0000256" key="2">
    <source>
        <dbReference type="ARBA" id="ARBA00022490"/>
    </source>
</evidence>
<dbReference type="GO" id="GO:0051082">
    <property type="term" value="F:unfolded protein binding"/>
    <property type="evidence" value="ECO:0007669"/>
    <property type="project" value="UniProtKB-UniRule"/>
</dbReference>
<dbReference type="InterPro" id="IPR036118">
    <property type="entry name" value="UreE_N_sf"/>
</dbReference>
<feature type="region of interest" description="Disordered" evidence="6">
    <location>
        <begin position="133"/>
        <end position="164"/>
    </location>
</feature>
<evidence type="ECO:0000256" key="5">
    <source>
        <dbReference type="HAMAP-Rule" id="MF_00822"/>
    </source>
</evidence>
<dbReference type="RefSeq" id="WP_097281162.1">
    <property type="nucleotide sequence ID" value="NZ_OCNJ01000012.1"/>
</dbReference>
<keyword evidence="2 5" id="KW-0963">Cytoplasm</keyword>
<evidence type="ECO:0000256" key="6">
    <source>
        <dbReference type="SAM" id="MobiDB-lite"/>
    </source>
</evidence>
<comment type="similarity">
    <text evidence="5">Belongs to the UreE family.</text>
</comment>
<dbReference type="Pfam" id="PF02814">
    <property type="entry name" value="UreE_N"/>
    <property type="match status" value="1"/>
</dbReference>
<dbReference type="OrthoDB" id="9802215at2"/>
<dbReference type="HAMAP" id="MF_00822">
    <property type="entry name" value="UreE"/>
    <property type="match status" value="1"/>
</dbReference>
<evidence type="ECO:0000313" key="8">
    <source>
        <dbReference type="EMBL" id="SOE00340.1"/>
    </source>
</evidence>
<dbReference type="GO" id="GO:0005737">
    <property type="term" value="C:cytoplasm"/>
    <property type="evidence" value="ECO:0007669"/>
    <property type="project" value="UniProtKB-SubCell"/>
</dbReference>
<keyword evidence="4 5" id="KW-0143">Chaperone</keyword>
<gene>
    <name evidence="5" type="primary">ureE</name>
    <name evidence="8" type="ORF">SAMN05421508_11245</name>
</gene>
<dbReference type="EMBL" id="OCNJ01000012">
    <property type="protein sequence ID" value="SOE00340.1"/>
    <property type="molecule type" value="Genomic_DNA"/>
</dbReference>
<evidence type="ECO:0000256" key="3">
    <source>
        <dbReference type="ARBA" id="ARBA00022596"/>
    </source>
</evidence>
<keyword evidence="3 5" id="KW-0533">Nickel</keyword>
<dbReference type="AlphaFoldDB" id="A0A286GXS4"/>
<evidence type="ECO:0000256" key="4">
    <source>
        <dbReference type="ARBA" id="ARBA00023186"/>
    </source>
</evidence>
<keyword evidence="9" id="KW-1185">Reference proteome</keyword>
<comment type="subcellular location">
    <subcellularLocation>
        <location evidence="1 5">Cytoplasm</location>
    </subcellularLocation>
</comment>
<dbReference type="GO" id="GO:0019627">
    <property type="term" value="P:urea metabolic process"/>
    <property type="evidence" value="ECO:0007669"/>
    <property type="project" value="InterPro"/>
</dbReference>
<comment type="function">
    <text evidence="5">Involved in urease metallocenter assembly. Binds nickel. Probably functions as a nickel donor during metallocenter assembly.</text>
</comment>
<name>A0A286GXS4_9PROT</name>
<dbReference type="InterPro" id="IPR007864">
    <property type="entry name" value="UreE_C_dom"/>
</dbReference>
<evidence type="ECO:0000259" key="7">
    <source>
        <dbReference type="SMART" id="SM00988"/>
    </source>
</evidence>
<reference evidence="8 9" key="1">
    <citation type="submission" date="2017-09" db="EMBL/GenBank/DDBJ databases">
        <authorList>
            <person name="Ehlers B."/>
            <person name="Leendertz F.H."/>
        </authorList>
    </citation>
    <scope>NUCLEOTIDE SEQUENCE [LARGE SCALE GENOMIC DNA]</scope>
    <source>
        <strain evidence="8 9">USBA 140</strain>
    </source>
</reference>
<evidence type="ECO:0000313" key="9">
    <source>
        <dbReference type="Proteomes" id="UP000219621"/>
    </source>
</evidence>
<dbReference type="NCBIfam" id="NF009751">
    <property type="entry name" value="PRK13261.1-1"/>
    <property type="match status" value="1"/>
</dbReference>
<dbReference type="CDD" id="cd00571">
    <property type="entry name" value="UreE"/>
    <property type="match status" value="1"/>
</dbReference>
<dbReference type="Pfam" id="PF05194">
    <property type="entry name" value="UreE_C"/>
    <property type="match status" value="1"/>
</dbReference>
<dbReference type="PIRSF" id="PIRSF036402">
    <property type="entry name" value="Ureas_acces_UreE"/>
    <property type="match status" value="1"/>
</dbReference>
<dbReference type="InterPro" id="IPR004029">
    <property type="entry name" value="UreE_N"/>
</dbReference>
<dbReference type="GO" id="GO:0065003">
    <property type="term" value="P:protein-containing complex assembly"/>
    <property type="evidence" value="ECO:0007669"/>
    <property type="project" value="InterPro"/>
</dbReference>
<proteinExistence type="inferred from homology"/>
<dbReference type="GO" id="GO:0006457">
    <property type="term" value="P:protein folding"/>
    <property type="evidence" value="ECO:0007669"/>
    <property type="project" value="InterPro"/>
</dbReference>
<organism evidence="8 9">
    <name type="scientific">Caenispirillum bisanense</name>
    <dbReference type="NCBI Taxonomy" id="414052"/>
    <lineage>
        <taxon>Bacteria</taxon>
        <taxon>Pseudomonadati</taxon>
        <taxon>Pseudomonadota</taxon>
        <taxon>Alphaproteobacteria</taxon>
        <taxon>Rhodospirillales</taxon>
        <taxon>Novispirillaceae</taxon>
        <taxon>Caenispirillum</taxon>
    </lineage>
</organism>
<sequence>MTRATTVLPAGTWDAASAVGTVTLPVAERHRRRIRLPVDDGGDVLLDLPDAVMLVDGDGLALDDGGVLRVVAAAEEVADIACTDPLHLARMAWHLGNRHLPLQVVDAHTLRIAWDHVIAAMVQGLGAGVRRRSAPFQPEGGAYSGGGHGHGHGHHHQDDHGHDH</sequence>
<protein>
    <recommendedName>
        <fullName evidence="5">Urease accessory protein UreE</fullName>
    </recommendedName>
</protein>
<dbReference type="Gene3D" id="3.30.70.790">
    <property type="entry name" value="UreE, C-terminal domain"/>
    <property type="match status" value="1"/>
</dbReference>
<dbReference type="Gene3D" id="2.60.260.20">
    <property type="entry name" value="Urease metallochaperone UreE, N-terminal domain"/>
    <property type="match status" value="1"/>
</dbReference>
<accession>A0A286GXS4</accession>
<evidence type="ECO:0000256" key="1">
    <source>
        <dbReference type="ARBA" id="ARBA00004496"/>
    </source>
</evidence>
<feature type="domain" description="UreE urease accessory N-terminal" evidence="7">
    <location>
        <begin position="3"/>
        <end position="68"/>
    </location>
</feature>
<dbReference type="SUPFAM" id="SSF69737">
    <property type="entry name" value="Urease metallochaperone UreE, C-terminal domain"/>
    <property type="match status" value="1"/>
</dbReference>
<dbReference type="GO" id="GO:0016151">
    <property type="term" value="F:nickel cation binding"/>
    <property type="evidence" value="ECO:0007669"/>
    <property type="project" value="UniProtKB-UniRule"/>
</dbReference>
<dbReference type="Proteomes" id="UP000219621">
    <property type="component" value="Unassembled WGS sequence"/>
</dbReference>
<dbReference type="SMART" id="SM00988">
    <property type="entry name" value="UreE_N"/>
    <property type="match status" value="1"/>
</dbReference>